<keyword evidence="4 23" id="KW-0812">Transmembrane</keyword>
<dbReference type="PRINTS" id="PR00177">
    <property type="entry name" value="NMDARECEPTOR"/>
</dbReference>
<feature type="disulfide bond" evidence="22">
    <location>
        <begin position="661"/>
        <end position="715"/>
    </location>
</feature>
<evidence type="ECO:0000256" key="5">
    <source>
        <dbReference type="ARBA" id="ARBA00022729"/>
    </source>
</evidence>
<evidence type="ECO:0000256" key="18">
    <source>
        <dbReference type="ARBA" id="ARBA00036239"/>
    </source>
</evidence>
<dbReference type="SUPFAM" id="SSF53850">
    <property type="entry name" value="Periplasmic binding protein-like II"/>
    <property type="match status" value="1"/>
</dbReference>
<feature type="site" description="Interaction with the cone snail toxin Con-ikot-ikot" evidence="21">
    <location>
        <position position="609"/>
    </location>
</feature>
<dbReference type="CDD" id="cd13720">
    <property type="entry name" value="PBP2_iGluR_NMDA_Nr3"/>
    <property type="match status" value="1"/>
</dbReference>
<feature type="binding site" evidence="20">
    <location>
        <position position="647"/>
    </location>
    <ligand>
        <name>L-glutamate</name>
        <dbReference type="ChEBI" id="CHEBI:29985"/>
    </ligand>
</feature>
<evidence type="ECO:0000256" key="13">
    <source>
        <dbReference type="ARBA" id="ARBA00023170"/>
    </source>
</evidence>
<evidence type="ECO:0000256" key="7">
    <source>
        <dbReference type="ARBA" id="ARBA00022842"/>
    </source>
</evidence>
<dbReference type="GO" id="GO:0038023">
    <property type="term" value="F:signaling receptor activity"/>
    <property type="evidence" value="ECO:0007669"/>
    <property type="project" value="InterPro"/>
</dbReference>
<feature type="transmembrane region" description="Helical" evidence="23">
    <location>
        <begin position="477"/>
        <end position="497"/>
    </location>
</feature>
<feature type="domain" description="Ionotropic glutamate receptor C-terminal" evidence="25">
    <location>
        <begin position="367"/>
        <end position="712"/>
    </location>
</feature>
<reference evidence="27" key="2">
    <citation type="submission" date="2025-09" db="UniProtKB">
        <authorList>
            <consortium name="Ensembl"/>
        </authorList>
    </citation>
    <scope>IDENTIFICATION</scope>
</reference>
<feature type="binding site" evidence="20">
    <location>
        <position position="603"/>
    </location>
    <ligand>
        <name>L-glutamate</name>
        <dbReference type="ChEBI" id="CHEBI:29985"/>
    </ligand>
</feature>
<evidence type="ECO:0000256" key="21">
    <source>
        <dbReference type="PIRSR" id="PIRSR601508-2"/>
    </source>
</evidence>
<keyword evidence="9 23" id="KW-0770">Synapse</keyword>
<evidence type="ECO:0000256" key="8">
    <source>
        <dbReference type="ARBA" id="ARBA00022989"/>
    </source>
</evidence>
<evidence type="ECO:0000256" key="14">
    <source>
        <dbReference type="ARBA" id="ARBA00023180"/>
    </source>
</evidence>
<dbReference type="GO" id="GO:0015276">
    <property type="term" value="F:ligand-gated monoatomic ion channel activity"/>
    <property type="evidence" value="ECO:0007669"/>
    <property type="project" value="InterPro"/>
</dbReference>
<organism evidence="27 28">
    <name type="scientific">Sinocyclocheilus grahami</name>
    <name type="common">Dianchi golden-line fish</name>
    <name type="synonym">Barbus grahami</name>
    <dbReference type="NCBI Taxonomy" id="75366"/>
    <lineage>
        <taxon>Eukaryota</taxon>
        <taxon>Metazoa</taxon>
        <taxon>Chordata</taxon>
        <taxon>Craniata</taxon>
        <taxon>Vertebrata</taxon>
        <taxon>Euteleostomi</taxon>
        <taxon>Actinopterygii</taxon>
        <taxon>Neopterygii</taxon>
        <taxon>Teleostei</taxon>
        <taxon>Ostariophysi</taxon>
        <taxon>Cypriniformes</taxon>
        <taxon>Cyprinidae</taxon>
        <taxon>Cyprininae</taxon>
        <taxon>Sinocyclocheilus</taxon>
    </lineage>
</organism>
<dbReference type="InterPro" id="IPR015683">
    <property type="entry name" value="Ionotropic_Glu_rcpt"/>
</dbReference>
<evidence type="ECO:0000256" key="22">
    <source>
        <dbReference type="PIRSR" id="PIRSR601508-3"/>
    </source>
</evidence>
<keyword evidence="17 23" id="KW-0407">Ion channel</keyword>
<dbReference type="GO" id="GO:0045211">
    <property type="term" value="C:postsynaptic membrane"/>
    <property type="evidence" value="ECO:0007669"/>
    <property type="project" value="UniProtKB-SubCell"/>
</dbReference>
<keyword evidence="15 23" id="KW-0628">Postsynaptic cell membrane</keyword>
<comment type="subcellular location">
    <subcellularLocation>
        <location evidence="1">Cell membrane</location>
        <topology evidence="1">Multi-pass membrane protein</topology>
    </subcellularLocation>
    <subcellularLocation>
        <location evidence="23">Postsynaptic cell membrane</location>
        <topology evidence="23">Multi-pass membrane protein</topology>
    </subcellularLocation>
</comment>
<feature type="binding site" evidence="20">
    <location>
        <position position="440"/>
    </location>
    <ligand>
        <name>L-glutamate</name>
        <dbReference type="ChEBI" id="CHEBI:29985"/>
    </ligand>
</feature>
<evidence type="ECO:0000313" key="28">
    <source>
        <dbReference type="Proteomes" id="UP000472262"/>
    </source>
</evidence>
<dbReference type="Ensembl" id="ENSSGRT00000096372.1">
    <property type="protein sequence ID" value="ENSSGRP00000090554.1"/>
    <property type="gene ID" value="ENSSGRG00000045399.1"/>
</dbReference>
<dbReference type="Gene3D" id="3.40.190.10">
    <property type="entry name" value="Periplasmic binding protein-like II"/>
    <property type="match status" value="3"/>
</dbReference>
<feature type="coiled-coil region" evidence="24">
    <location>
        <begin position="834"/>
        <end position="864"/>
    </location>
</feature>
<keyword evidence="7" id="KW-0460">Magnesium</keyword>
<keyword evidence="11 23" id="KW-0472">Membrane</keyword>
<evidence type="ECO:0000256" key="16">
    <source>
        <dbReference type="ARBA" id="ARBA00023286"/>
    </source>
</evidence>
<keyword evidence="5" id="KW-0732">Signal</keyword>
<evidence type="ECO:0000256" key="23">
    <source>
        <dbReference type="RuleBase" id="RU367118"/>
    </source>
</evidence>
<evidence type="ECO:0000256" key="1">
    <source>
        <dbReference type="ARBA" id="ARBA00004651"/>
    </source>
</evidence>
<feature type="transmembrane region" description="Helical" evidence="23">
    <location>
        <begin position="548"/>
        <end position="571"/>
    </location>
</feature>
<evidence type="ECO:0000256" key="11">
    <source>
        <dbReference type="ARBA" id="ARBA00023136"/>
    </source>
</evidence>
<feature type="binding site" evidence="20">
    <location>
        <position position="435"/>
    </location>
    <ligand>
        <name>L-glutamate</name>
        <dbReference type="ChEBI" id="CHEBI:29985"/>
    </ligand>
</feature>
<dbReference type="Proteomes" id="UP000472262">
    <property type="component" value="Unassembled WGS sequence"/>
</dbReference>
<feature type="transmembrane region" description="Helical" evidence="23">
    <location>
        <begin position="736"/>
        <end position="757"/>
    </location>
</feature>
<dbReference type="SUPFAM" id="SSF53822">
    <property type="entry name" value="Periplasmic binding protein-like I"/>
    <property type="match status" value="1"/>
</dbReference>
<comment type="similarity">
    <text evidence="23">Belongs to the glutamate-gated ion channel (TC 1.A.10.1) family.</text>
</comment>
<keyword evidence="28" id="KW-1185">Reference proteome</keyword>
<evidence type="ECO:0000256" key="9">
    <source>
        <dbReference type="ARBA" id="ARBA00023018"/>
    </source>
</evidence>
<dbReference type="Pfam" id="PF00060">
    <property type="entry name" value="Lig_chan"/>
    <property type="match status" value="1"/>
</dbReference>
<proteinExistence type="inferred from homology"/>
<dbReference type="SMART" id="SM00918">
    <property type="entry name" value="Lig_chan-Glu_bd"/>
    <property type="match status" value="1"/>
</dbReference>
<reference evidence="27" key="1">
    <citation type="submission" date="2025-08" db="UniProtKB">
        <authorList>
            <consortium name="Ensembl"/>
        </authorList>
    </citation>
    <scope>IDENTIFICATION</scope>
</reference>
<keyword evidence="13 23" id="KW-0675">Receptor</keyword>
<accession>A0A672RP98</accession>
<name>A0A672RP98_SINGR</name>
<evidence type="ECO:0000256" key="17">
    <source>
        <dbReference type="ARBA" id="ARBA00023303"/>
    </source>
</evidence>
<keyword evidence="24" id="KW-0175">Coiled coil</keyword>
<keyword evidence="2 23" id="KW-0813">Transport</keyword>
<evidence type="ECO:0000256" key="19">
    <source>
        <dbReference type="ARBA" id="ARBA00036634"/>
    </source>
</evidence>
<evidence type="ECO:0000256" key="20">
    <source>
        <dbReference type="PIRSR" id="PIRSR601508-1"/>
    </source>
</evidence>
<keyword evidence="3 23" id="KW-1003">Cell membrane</keyword>
<evidence type="ECO:0000256" key="3">
    <source>
        <dbReference type="ARBA" id="ARBA00022475"/>
    </source>
</evidence>
<dbReference type="SMART" id="SM00079">
    <property type="entry name" value="PBPe"/>
    <property type="match status" value="1"/>
</dbReference>
<comment type="catalytic activity">
    <reaction evidence="18">
        <text>Na(+)(in) = Na(+)(out)</text>
        <dbReference type="Rhea" id="RHEA:34963"/>
        <dbReference type="ChEBI" id="CHEBI:29101"/>
    </reaction>
</comment>
<keyword evidence="16 23" id="KW-1071">Ligand-gated ion channel</keyword>
<gene>
    <name evidence="27" type="primary">LOC107554227</name>
</gene>
<dbReference type="InterPro" id="IPR028082">
    <property type="entry name" value="Peripla_BP_I"/>
</dbReference>
<evidence type="ECO:0000259" key="26">
    <source>
        <dbReference type="SMART" id="SM00918"/>
    </source>
</evidence>
<keyword evidence="8 23" id="KW-1133">Transmembrane helix</keyword>
<evidence type="ECO:0000256" key="4">
    <source>
        <dbReference type="ARBA" id="ARBA00022692"/>
    </source>
</evidence>
<feature type="transmembrane region" description="Helical" evidence="23">
    <location>
        <begin position="518"/>
        <end position="536"/>
    </location>
</feature>
<dbReference type="AlphaFoldDB" id="A0A672RP98"/>
<feature type="domain" description="Ionotropic glutamate receptor L-glutamate and glycine-binding" evidence="26">
    <location>
        <begin position="371"/>
        <end position="424"/>
    </location>
</feature>
<dbReference type="InterPro" id="IPR001320">
    <property type="entry name" value="Iontro_rcpt_C"/>
</dbReference>
<keyword evidence="10 23" id="KW-0406">Ion transport</keyword>
<keyword evidence="12 22" id="KW-1015">Disulfide bond</keyword>
<evidence type="ECO:0000256" key="10">
    <source>
        <dbReference type="ARBA" id="ARBA00023065"/>
    </source>
</evidence>
<evidence type="ECO:0000256" key="2">
    <source>
        <dbReference type="ARBA" id="ARBA00022448"/>
    </source>
</evidence>
<keyword evidence="14" id="KW-0325">Glycoprotein</keyword>
<feature type="site" description="Crucial to convey clamshell closure to channel opening" evidence="21">
    <location>
        <position position="579"/>
    </location>
</feature>
<protein>
    <recommendedName>
        <fullName evidence="23">Glutamate receptor</fullName>
    </recommendedName>
</protein>
<keyword evidence="6" id="KW-0106">Calcium</keyword>
<dbReference type="Pfam" id="PF10613">
    <property type="entry name" value="Lig_chan-Glu_bd"/>
    <property type="match status" value="1"/>
</dbReference>
<evidence type="ECO:0000256" key="12">
    <source>
        <dbReference type="ARBA" id="ARBA00023157"/>
    </source>
</evidence>
<evidence type="ECO:0000256" key="6">
    <source>
        <dbReference type="ARBA" id="ARBA00022837"/>
    </source>
</evidence>
<evidence type="ECO:0000259" key="25">
    <source>
        <dbReference type="SMART" id="SM00079"/>
    </source>
</evidence>
<sequence>MSNECFEPRWTCALLAIPQKPVGEERNFAASRRFTGDPSSIQRCAGTSGRAGGRGSRLGLDAVFLPRDSVLLATESLNRVAGLLPYNLTLEIVMAVEAGLGELPAFSFSSSSAPACGVSAIIAFPQNRDELVKLEFIATTLQIPIISVVQNEFKRQSQVCLFSLKKTFRFIALKQFWFATAHCIVSGELSFFLLKILNAVGSACHCVSELALIPGITNCLARLETKNITSGTFLSRYMANTSFDGLSGYVNIQEESIIVSESHHFIWNLQHDPVGKPMWTRLGSWKQSKVVMDYGVWPNKRQSQPGADWRHSSRLHLRAVTLVEHPFVFTRDVDEEGLCPAGQLCLDPLTNDTAFLESLFQSLQGANDSVPMEFKKCCYGYCIDLLEKLAEDMGFHFNLYIVGDGKYGAYKNGRWTGLVGDLMSGAAHLAVTSFSINSARSQVIDFTSPFFSTSLGILVRTRDTAAPIGAFMWPLHWSMWLGIFVSLHVTAVFLTLYEWKSPFGMTPRGRNRERVFSFSSALNVCYAILFGRTAAIKPPKCWTGRFLMNLWAIFCLFCLSTYTANLAAVMVGEKTYEQLSGIHDPKLHHPSQGFRFGTVRESSAEDYVKKSFPEMHEYMRRYNVPATPDGIDHLKDDPQKLDAFIMDKALLDYEVSIDADCKTLTVGKPFAIEGYGIGLKQNSPLTSNISELVSQYKSDGFMDMLHDKWYKVVPCGKRSFAVTETLQMGIKHFSGLFLMLCVGVALSLLTTLGEHIVHRWLIPRMQQSSQHKYWLHTSQVSSSAQFHAEGQQNDLECSHCKELLSPKDKRQLPLQATLNGRTDLLGLNPTVQELADLETQIQLIKNQLQLAMKKKKELEQYQKTKTSTES</sequence>
<dbReference type="PANTHER" id="PTHR18966">
    <property type="entry name" value="IONOTROPIC GLUTAMATE RECEPTOR"/>
    <property type="match status" value="1"/>
</dbReference>
<comment type="catalytic activity">
    <reaction evidence="19">
        <text>Ca(2+)(in) = Ca(2+)(out)</text>
        <dbReference type="Rhea" id="RHEA:29671"/>
        <dbReference type="ChEBI" id="CHEBI:29108"/>
    </reaction>
</comment>
<evidence type="ECO:0000256" key="15">
    <source>
        <dbReference type="ARBA" id="ARBA00023257"/>
    </source>
</evidence>
<evidence type="ECO:0000256" key="24">
    <source>
        <dbReference type="SAM" id="Coils"/>
    </source>
</evidence>
<comment type="function">
    <text evidence="23">Receptor for glutamate that functions as a ligand-gated ion channel in the central nervous system and plays an important role in excitatory synaptic transmission. L-glutamate acts as an excitatory neurotransmitter at many synapses in the central nervous system.</text>
</comment>
<evidence type="ECO:0000313" key="27">
    <source>
        <dbReference type="Ensembl" id="ENSSGRP00000090554.1"/>
    </source>
</evidence>
<dbReference type="FunFam" id="3.40.190.10:FF:000045">
    <property type="entry name" value="Putative glutamate receptor ionotropic NMDA 3A"/>
    <property type="match status" value="1"/>
</dbReference>
<dbReference type="InterPro" id="IPR001508">
    <property type="entry name" value="Iono_Glu_rcpt_met"/>
</dbReference>
<dbReference type="InterPro" id="IPR019594">
    <property type="entry name" value="Glu/Gly-bd"/>
</dbReference>
<dbReference type="FunFam" id="3.40.190.10:FF:000066">
    <property type="entry name" value="Glutamate receptor ionotropic, NMDA 3A"/>
    <property type="match status" value="1"/>
</dbReference>